<keyword evidence="6" id="KW-1185">Reference proteome</keyword>
<accession>A0A7D5P4X6</accession>
<keyword evidence="2" id="KW-0547">Nucleotide-binding</keyword>
<feature type="domain" description="UspA" evidence="4">
    <location>
        <begin position="1"/>
        <end position="141"/>
    </location>
</feature>
<dbReference type="EMBL" id="CP058910">
    <property type="protein sequence ID" value="QLH77542.1"/>
    <property type="molecule type" value="Genomic_DNA"/>
</dbReference>
<dbReference type="Pfam" id="PF00582">
    <property type="entry name" value="Usp"/>
    <property type="match status" value="1"/>
</dbReference>
<dbReference type="Gene3D" id="3.40.50.620">
    <property type="entry name" value="HUPs"/>
    <property type="match status" value="1"/>
</dbReference>
<dbReference type="RefSeq" id="WP_179911468.1">
    <property type="nucleotide sequence ID" value="NZ_CP058910.1"/>
</dbReference>
<evidence type="ECO:0000256" key="3">
    <source>
        <dbReference type="ARBA" id="ARBA00022840"/>
    </source>
</evidence>
<evidence type="ECO:0000256" key="1">
    <source>
        <dbReference type="ARBA" id="ARBA00008791"/>
    </source>
</evidence>
<keyword evidence="3" id="KW-0067">ATP-binding</keyword>
<dbReference type="KEGG" id="hrr:HZS55_09635"/>
<dbReference type="PRINTS" id="PR01438">
    <property type="entry name" value="UNVRSLSTRESS"/>
</dbReference>
<evidence type="ECO:0000313" key="5">
    <source>
        <dbReference type="EMBL" id="QLH77542.1"/>
    </source>
</evidence>
<dbReference type="InterPro" id="IPR014729">
    <property type="entry name" value="Rossmann-like_a/b/a_fold"/>
</dbReference>
<evidence type="ECO:0000256" key="2">
    <source>
        <dbReference type="ARBA" id="ARBA00022741"/>
    </source>
</evidence>
<dbReference type="Proteomes" id="UP000509667">
    <property type="component" value="Chromosome"/>
</dbReference>
<dbReference type="OrthoDB" id="105697at2157"/>
<dbReference type="AlphaFoldDB" id="A0A7D5P4X6"/>
<evidence type="ECO:0000259" key="4">
    <source>
        <dbReference type="Pfam" id="PF00582"/>
    </source>
</evidence>
<dbReference type="PANTHER" id="PTHR46268:SF27">
    <property type="entry name" value="UNIVERSAL STRESS PROTEIN RV2623"/>
    <property type="match status" value="1"/>
</dbReference>
<sequence>MISRVLVPMDGSEMSERALEYAVEAYPNAELTVLHVVGEPSPLWGEAAGIAIADDIDAAAREHADPIFERARAIADEADGDIALDTEVALGHPVRAIINRADEYDTVVIGSHGGTVAERLFVGNVAEKVFRRSPAPVVVVR</sequence>
<evidence type="ECO:0000313" key="6">
    <source>
        <dbReference type="Proteomes" id="UP000509667"/>
    </source>
</evidence>
<protein>
    <submittedName>
        <fullName evidence="5">Universal stress protein</fullName>
    </submittedName>
</protein>
<reference evidence="5 6" key="1">
    <citation type="submission" date="2020-07" db="EMBL/GenBank/DDBJ databases">
        <title>Halosimplex pelagicum sp. nov. and Halosimplex rubrum sp. nov., isolated from salted brown alga Laminaria, and emended description of the genus Halosimplex.</title>
        <authorList>
            <person name="Cui H."/>
        </authorList>
    </citation>
    <scope>NUCLEOTIDE SEQUENCE [LARGE SCALE GENOMIC DNA]</scope>
    <source>
        <strain evidence="5 6">R27</strain>
    </source>
</reference>
<dbReference type="GeneID" id="56078124"/>
<dbReference type="CDD" id="cd00293">
    <property type="entry name" value="USP-like"/>
    <property type="match status" value="1"/>
</dbReference>
<name>A0A7D5P4X6_9EURY</name>
<dbReference type="InterPro" id="IPR006015">
    <property type="entry name" value="Universal_stress_UspA"/>
</dbReference>
<proteinExistence type="inferred from homology"/>
<dbReference type="SUPFAM" id="SSF52402">
    <property type="entry name" value="Adenine nucleotide alpha hydrolases-like"/>
    <property type="match status" value="1"/>
</dbReference>
<gene>
    <name evidence="5" type="ORF">HZS55_09635</name>
</gene>
<dbReference type="PANTHER" id="PTHR46268">
    <property type="entry name" value="STRESS RESPONSE PROTEIN NHAX"/>
    <property type="match status" value="1"/>
</dbReference>
<organism evidence="5 6">
    <name type="scientific">Halosimplex rubrum</name>
    <dbReference type="NCBI Taxonomy" id="869889"/>
    <lineage>
        <taxon>Archaea</taxon>
        <taxon>Methanobacteriati</taxon>
        <taxon>Methanobacteriota</taxon>
        <taxon>Stenosarchaea group</taxon>
        <taxon>Halobacteria</taxon>
        <taxon>Halobacteriales</taxon>
        <taxon>Haloarculaceae</taxon>
        <taxon>Halosimplex</taxon>
    </lineage>
</organism>
<comment type="similarity">
    <text evidence="1">Belongs to the universal stress protein A family.</text>
</comment>
<dbReference type="GO" id="GO:0005524">
    <property type="term" value="F:ATP binding"/>
    <property type="evidence" value="ECO:0007669"/>
    <property type="project" value="UniProtKB-KW"/>
</dbReference>
<dbReference type="InterPro" id="IPR006016">
    <property type="entry name" value="UspA"/>
</dbReference>